<dbReference type="InterPro" id="IPR013321">
    <property type="entry name" value="Arc_rbn_hlx_hlx"/>
</dbReference>
<dbReference type="Gene3D" id="1.10.1220.10">
    <property type="entry name" value="Met repressor-like"/>
    <property type="match status" value="1"/>
</dbReference>
<name>A0A162FHT9_METOA</name>
<evidence type="ECO:0000313" key="1">
    <source>
        <dbReference type="EMBL" id="KZX13265.1"/>
    </source>
</evidence>
<gene>
    <name evidence="1" type="ORF">MBORA_07510</name>
</gene>
<dbReference type="PATRIC" id="fig|66851.6.peg.826"/>
<keyword evidence="2" id="KW-1185">Reference proteome</keyword>
<proteinExistence type="predicted"/>
<organism evidence="1 2">
    <name type="scientific">Methanobrevibacter oralis</name>
    <dbReference type="NCBI Taxonomy" id="66851"/>
    <lineage>
        <taxon>Archaea</taxon>
        <taxon>Methanobacteriati</taxon>
        <taxon>Methanobacteriota</taxon>
        <taxon>Methanomada group</taxon>
        <taxon>Methanobacteria</taxon>
        <taxon>Methanobacteriales</taxon>
        <taxon>Methanobacteriaceae</taxon>
        <taxon>Methanobrevibacter</taxon>
    </lineage>
</organism>
<dbReference type="SUPFAM" id="SSF47598">
    <property type="entry name" value="Ribbon-helix-helix"/>
    <property type="match status" value="1"/>
</dbReference>
<sequence>MSEISKTTINLPKELKKELKKIAIDEDTSLSGLIIQMINEGYEARTNKKIDSDED</sequence>
<dbReference type="EMBL" id="LWMU01000054">
    <property type="protein sequence ID" value="KZX13265.1"/>
    <property type="molecule type" value="Genomic_DNA"/>
</dbReference>
<comment type="caution">
    <text evidence="1">The sequence shown here is derived from an EMBL/GenBank/DDBJ whole genome shotgun (WGS) entry which is preliminary data.</text>
</comment>
<protein>
    <submittedName>
        <fullName evidence="1">Ribbon-helix-helix protein, copG family</fullName>
    </submittedName>
</protein>
<dbReference type="RefSeq" id="WP_063720248.1">
    <property type="nucleotide sequence ID" value="NZ_CAJVUI010000008.1"/>
</dbReference>
<reference evidence="2" key="1">
    <citation type="journal article" date="2016" name="Genome Announc.">
        <title>Draft Genome Sequences of Methanobrevibacter curvatus DSM11111, Methanobrevibacter cuticularis DSM11139, Methanobrevibacter filiformis DSM11501, and Methanobrevibacter oralis DSM7256.</title>
        <authorList>
            <person name="Poehlein A."/>
            <person name="Seedorf H."/>
        </authorList>
    </citation>
    <scope>NUCLEOTIDE SEQUENCE [LARGE SCALE GENOMIC DNA]</scope>
    <source>
        <strain evidence="2">DSM 7256 / JCM 30027 / ZR</strain>
    </source>
</reference>
<dbReference type="InterPro" id="IPR010985">
    <property type="entry name" value="Ribbon_hlx_hlx"/>
</dbReference>
<dbReference type="AlphaFoldDB" id="A0A162FHT9"/>
<accession>A0A162FHT9</accession>
<evidence type="ECO:0000313" key="2">
    <source>
        <dbReference type="Proteomes" id="UP000077428"/>
    </source>
</evidence>
<dbReference type="OrthoDB" id="77171at2157"/>
<dbReference type="GO" id="GO:0006355">
    <property type="term" value="P:regulation of DNA-templated transcription"/>
    <property type="evidence" value="ECO:0007669"/>
    <property type="project" value="InterPro"/>
</dbReference>
<dbReference type="Proteomes" id="UP000077428">
    <property type="component" value="Unassembled WGS sequence"/>
</dbReference>